<comment type="subcellular location">
    <subcellularLocation>
        <location evidence="1 9">Cell membrane</location>
        <topology evidence="1 9">Multi-pass membrane protein</topology>
    </subcellularLocation>
</comment>
<keyword evidence="5 9" id="KW-0812">Transmembrane</keyword>
<accession>A0A174RNQ3</accession>
<dbReference type="GeneID" id="72465228"/>
<name>A0A174RNQ3_9FIRM</name>
<evidence type="ECO:0000256" key="3">
    <source>
        <dbReference type="ARBA" id="ARBA00022448"/>
    </source>
</evidence>
<dbReference type="GO" id="GO:0005886">
    <property type="term" value="C:plasma membrane"/>
    <property type="evidence" value="ECO:0007669"/>
    <property type="project" value="UniProtKB-SubCell"/>
</dbReference>
<dbReference type="Proteomes" id="UP000260828">
    <property type="component" value="Unassembled WGS sequence"/>
</dbReference>
<dbReference type="PANTHER" id="PTHR30330">
    <property type="entry name" value="AGSS FAMILY TRANSPORTER, SODIUM-ALANINE"/>
    <property type="match status" value="1"/>
</dbReference>
<proteinExistence type="inferred from homology"/>
<evidence type="ECO:0000256" key="6">
    <source>
        <dbReference type="ARBA" id="ARBA00022847"/>
    </source>
</evidence>
<feature type="transmembrane region" description="Helical" evidence="9">
    <location>
        <begin position="88"/>
        <end position="108"/>
    </location>
</feature>
<organism evidence="10 13">
    <name type="scientific">Anaerotruncus colihominis</name>
    <dbReference type="NCBI Taxonomy" id="169435"/>
    <lineage>
        <taxon>Bacteria</taxon>
        <taxon>Bacillati</taxon>
        <taxon>Bacillota</taxon>
        <taxon>Clostridia</taxon>
        <taxon>Eubacteriales</taxon>
        <taxon>Oscillospiraceae</taxon>
        <taxon>Anaerotruncus</taxon>
    </lineage>
</organism>
<evidence type="ECO:0000313" key="11">
    <source>
        <dbReference type="EMBL" id="OUP71154.1"/>
    </source>
</evidence>
<reference evidence="14" key="2">
    <citation type="submission" date="2017-04" db="EMBL/GenBank/DDBJ databases">
        <title>Function of individual gut microbiota members based on whole genome sequencing of pure cultures obtained from chicken caecum.</title>
        <authorList>
            <person name="Medvecky M."/>
            <person name="Cejkova D."/>
            <person name="Polansky O."/>
            <person name="Karasova D."/>
            <person name="Kubasova T."/>
            <person name="Cizek A."/>
            <person name="Rychlik I."/>
        </authorList>
    </citation>
    <scope>NUCLEOTIDE SEQUENCE [LARGE SCALE GENOMIC DNA]</scope>
    <source>
        <strain evidence="14">An175</strain>
    </source>
</reference>
<evidence type="ECO:0000256" key="9">
    <source>
        <dbReference type="RuleBase" id="RU363064"/>
    </source>
</evidence>
<reference evidence="12 15" key="4">
    <citation type="submission" date="2018-08" db="EMBL/GenBank/DDBJ databases">
        <title>A genome reference for cultivated species of the human gut microbiota.</title>
        <authorList>
            <person name="Zou Y."/>
            <person name="Xue W."/>
            <person name="Luo G."/>
        </authorList>
    </citation>
    <scope>NUCLEOTIDE SEQUENCE [LARGE SCALE GENOMIC DNA]</scope>
    <source>
        <strain evidence="12 15">TF05-12AC</strain>
    </source>
</reference>
<dbReference type="OrthoDB" id="9804874at2"/>
<evidence type="ECO:0000313" key="14">
    <source>
        <dbReference type="Proteomes" id="UP000196386"/>
    </source>
</evidence>
<comment type="similarity">
    <text evidence="2 9">Belongs to the alanine or glycine:cation symporter (AGCS) (TC 2.A.25) family.</text>
</comment>
<dbReference type="AlphaFoldDB" id="A0A174RNQ3"/>
<dbReference type="InterPro" id="IPR001463">
    <property type="entry name" value="Na/Ala_symport"/>
</dbReference>
<dbReference type="RefSeq" id="WP_006877177.1">
    <property type="nucleotide sequence ID" value="NZ_CABIWA010000003.1"/>
</dbReference>
<evidence type="ECO:0000256" key="1">
    <source>
        <dbReference type="ARBA" id="ARBA00004651"/>
    </source>
</evidence>
<evidence type="ECO:0000256" key="5">
    <source>
        <dbReference type="ARBA" id="ARBA00022692"/>
    </source>
</evidence>
<sequence>MVQWIEKVNEWVGSLVWGPAMIVLMLLAGAYFTVGTGFFQFRRFGLWIRSTLGAIVRGGQVHDRDPHAISQFQALSTALAGTIGTGNIVGVATAIVAGGTGAVFWMWASALLGMMTKYAENVLGNLYRYRGKTGDWVGGPMVYIERGLHWKWLAVLFALFCAAASFGIGNMTQANSIAGALSDVFRIAPAAAGVAVATVSGVVILGGVRRVAAVTERLVPFMALFYTVGGLVIIFLNRAQIPDAFTSIFREAFSLRAAGGGAAGTVMANAVRFGVARGVFTNEAGLGSSVIINSASNVKEPVQQGMWGIFEVFFDTIVMCTITALVILTSGAHLGGGDGAQLAVAAFSSGFGRFGGAFISIAVCCFAFATILGWSCYGGRAVEYMFGRRALTPYKLLFIVMTWIGCTGNLKLVWSVSDTFNGLMAIPNLIAVVLLSKEVFQATRAYLARKRKGRLNGIRHHFTRRG</sequence>
<feature type="transmembrane region" description="Helical" evidence="9">
    <location>
        <begin position="184"/>
        <end position="206"/>
    </location>
</feature>
<dbReference type="PRINTS" id="PR00175">
    <property type="entry name" value="NAALASMPORT"/>
</dbReference>
<feature type="transmembrane region" description="Helical" evidence="9">
    <location>
        <begin position="20"/>
        <end position="39"/>
    </location>
</feature>
<reference evidence="10 13" key="1">
    <citation type="submission" date="2015-09" db="EMBL/GenBank/DDBJ databases">
        <authorList>
            <consortium name="Pathogen Informatics"/>
        </authorList>
    </citation>
    <scope>NUCLEOTIDE SEQUENCE [LARGE SCALE GENOMIC DNA]</scope>
    <source>
        <strain evidence="10 13">2789STDY5834939</strain>
    </source>
</reference>
<protein>
    <submittedName>
        <fullName evidence="10">Na+/alanine symporter</fullName>
    </submittedName>
    <submittedName>
        <fullName evidence="11">Sodium:alanine symporter family protein</fullName>
    </submittedName>
</protein>
<feature type="transmembrane region" description="Helical" evidence="9">
    <location>
        <begin position="396"/>
        <end position="414"/>
    </location>
</feature>
<keyword evidence="4 9" id="KW-1003">Cell membrane</keyword>
<keyword evidence="7 9" id="KW-1133">Transmembrane helix</keyword>
<dbReference type="Proteomes" id="UP000095765">
    <property type="component" value="Unassembled WGS sequence"/>
</dbReference>
<evidence type="ECO:0000256" key="7">
    <source>
        <dbReference type="ARBA" id="ARBA00022989"/>
    </source>
</evidence>
<feature type="transmembrane region" description="Helical" evidence="9">
    <location>
        <begin position="354"/>
        <end position="375"/>
    </location>
</feature>
<evidence type="ECO:0000256" key="2">
    <source>
        <dbReference type="ARBA" id="ARBA00009261"/>
    </source>
</evidence>
<evidence type="ECO:0000256" key="8">
    <source>
        <dbReference type="ARBA" id="ARBA00023136"/>
    </source>
</evidence>
<keyword evidence="8 9" id="KW-0472">Membrane</keyword>
<dbReference type="EMBL" id="NFKP01000002">
    <property type="protein sequence ID" value="OUP71154.1"/>
    <property type="molecule type" value="Genomic_DNA"/>
</dbReference>
<feature type="transmembrane region" description="Helical" evidence="9">
    <location>
        <begin position="218"/>
        <end position="236"/>
    </location>
</feature>
<dbReference type="Gene3D" id="1.20.1740.10">
    <property type="entry name" value="Amino acid/polyamine transporter I"/>
    <property type="match status" value="1"/>
</dbReference>
<evidence type="ECO:0000313" key="12">
    <source>
        <dbReference type="EMBL" id="RGE70003.1"/>
    </source>
</evidence>
<dbReference type="Proteomes" id="UP000196386">
    <property type="component" value="Unassembled WGS sequence"/>
</dbReference>
<evidence type="ECO:0000256" key="4">
    <source>
        <dbReference type="ARBA" id="ARBA00022475"/>
    </source>
</evidence>
<dbReference type="Pfam" id="PF01235">
    <property type="entry name" value="Na_Ala_symp"/>
    <property type="match status" value="1"/>
</dbReference>
<keyword evidence="6 9" id="KW-0769">Symport</keyword>
<dbReference type="EMBL" id="CZBE01000014">
    <property type="protein sequence ID" value="CUP84898.1"/>
    <property type="molecule type" value="Genomic_DNA"/>
</dbReference>
<feature type="transmembrane region" description="Helical" evidence="9">
    <location>
        <begin position="420"/>
        <end position="440"/>
    </location>
</feature>
<feature type="transmembrane region" description="Helical" evidence="9">
    <location>
        <begin position="150"/>
        <end position="172"/>
    </location>
</feature>
<evidence type="ECO:0000313" key="10">
    <source>
        <dbReference type="EMBL" id="CUP84898.1"/>
    </source>
</evidence>
<dbReference type="FunFam" id="1.20.1740.10:FF:000004">
    <property type="entry name" value="Sodium:alanine symporter family protein"/>
    <property type="match status" value="1"/>
</dbReference>
<evidence type="ECO:0000313" key="13">
    <source>
        <dbReference type="Proteomes" id="UP000095765"/>
    </source>
</evidence>
<dbReference type="NCBIfam" id="TIGR00835">
    <property type="entry name" value="agcS"/>
    <property type="match status" value="1"/>
</dbReference>
<reference evidence="11" key="3">
    <citation type="journal article" date="2018" name="BMC Genomics">
        <title>Whole genome sequencing and function prediction of 133 gut anaerobes isolated from chicken caecum in pure cultures.</title>
        <authorList>
            <person name="Medvecky M."/>
            <person name="Cejkova D."/>
            <person name="Polansky O."/>
            <person name="Karasova D."/>
            <person name="Kubasova T."/>
            <person name="Cizek A."/>
            <person name="Rychlik I."/>
        </authorList>
    </citation>
    <scope>NUCLEOTIDE SEQUENCE</scope>
    <source>
        <strain evidence="11">An175</strain>
    </source>
</reference>
<evidence type="ECO:0000313" key="15">
    <source>
        <dbReference type="Proteomes" id="UP000260828"/>
    </source>
</evidence>
<keyword evidence="3 9" id="KW-0813">Transport</keyword>
<gene>
    <name evidence="11" type="ORF">B5F11_03565</name>
    <name evidence="12" type="ORF">DXC40_02775</name>
    <name evidence="10" type="ORF">ERS852551_02145</name>
</gene>
<feature type="transmembrane region" description="Helical" evidence="9">
    <location>
        <begin position="312"/>
        <end position="334"/>
    </location>
</feature>
<dbReference type="PANTHER" id="PTHR30330:SF3">
    <property type="entry name" value="TRANSCRIPTIONAL REGULATOR, LRP FAMILY"/>
    <property type="match status" value="1"/>
</dbReference>
<dbReference type="EMBL" id="QVME01000001">
    <property type="protein sequence ID" value="RGE70003.1"/>
    <property type="molecule type" value="Genomic_DNA"/>
</dbReference>
<dbReference type="GO" id="GO:0005283">
    <property type="term" value="F:amino acid:sodium symporter activity"/>
    <property type="evidence" value="ECO:0007669"/>
    <property type="project" value="InterPro"/>
</dbReference>